<dbReference type="InterPro" id="IPR003409">
    <property type="entry name" value="MORN"/>
</dbReference>
<reference evidence="3" key="2">
    <citation type="submission" date="2004-02" db="EMBL/GenBank/DDBJ databases">
        <authorList>
            <consortium name="Genoscope"/>
            <consortium name="Whitehead Institute Centre for Genome Research"/>
        </authorList>
    </citation>
    <scope>NUCLEOTIDE SEQUENCE</scope>
</reference>
<dbReference type="GO" id="GO:0005694">
    <property type="term" value="C:chromosome"/>
    <property type="evidence" value="ECO:0007669"/>
    <property type="project" value="TreeGrafter"/>
</dbReference>
<protein>
    <submittedName>
        <fullName evidence="3">(spotted green pufferfish) hypothetical protein</fullName>
    </submittedName>
</protein>
<dbReference type="Pfam" id="PF02493">
    <property type="entry name" value="MORN"/>
    <property type="match status" value="2"/>
</dbReference>
<dbReference type="EMBL" id="CAAE01016495">
    <property type="protein sequence ID" value="CAG13562.1"/>
    <property type="molecule type" value="Genomic_DNA"/>
</dbReference>
<dbReference type="SUPFAM" id="SSF82185">
    <property type="entry name" value="Histone H3 K4-specific methyltransferase SET7/9 N-terminal domain"/>
    <property type="match status" value="1"/>
</dbReference>
<accession>Q4RDH0</accession>
<dbReference type="KEGG" id="tng:GSTEN00036672G001"/>
<feature type="region of interest" description="Disordered" evidence="2">
    <location>
        <begin position="1"/>
        <end position="24"/>
    </location>
</feature>
<feature type="non-terminal residue" evidence="3">
    <location>
        <position position="1"/>
    </location>
</feature>
<evidence type="ECO:0000256" key="1">
    <source>
        <dbReference type="ARBA" id="ARBA00022737"/>
    </source>
</evidence>
<sequence length="52" mass="5837">MDSEDECTEEVVEGPLDEDDQPHGLCKVTYSSGDRFEGHFTHGEKNGNGKFY</sequence>
<dbReference type="GO" id="GO:0003682">
    <property type="term" value="F:chromatin binding"/>
    <property type="evidence" value="ECO:0007669"/>
    <property type="project" value="TreeGrafter"/>
</dbReference>
<dbReference type="PANTHER" id="PTHR46820:SF1">
    <property type="entry name" value="HISTONE-LYSINE N-METHYLTRANSFERASE SETD7"/>
    <property type="match status" value="1"/>
</dbReference>
<proteinExistence type="predicted"/>
<keyword evidence="1" id="KW-0677">Repeat</keyword>
<comment type="caution">
    <text evidence="3">The sequence shown here is derived from an EMBL/GenBank/DDBJ whole genome shotgun (WGS) entry which is preliminary data.</text>
</comment>
<dbReference type="OrthoDB" id="8889322at2759"/>
<name>Q4RDH0_TETNG</name>
<organism evidence="3">
    <name type="scientific">Tetraodon nigroviridis</name>
    <name type="common">Spotted green pufferfish</name>
    <name type="synonym">Chelonodon nigroviridis</name>
    <dbReference type="NCBI Taxonomy" id="99883"/>
    <lineage>
        <taxon>Eukaryota</taxon>
        <taxon>Metazoa</taxon>
        <taxon>Chordata</taxon>
        <taxon>Craniata</taxon>
        <taxon>Vertebrata</taxon>
        <taxon>Euteleostomi</taxon>
        <taxon>Actinopterygii</taxon>
        <taxon>Neopterygii</taxon>
        <taxon>Teleostei</taxon>
        <taxon>Neoteleostei</taxon>
        <taxon>Acanthomorphata</taxon>
        <taxon>Eupercaria</taxon>
        <taxon>Tetraodontiformes</taxon>
        <taxon>Tetradontoidea</taxon>
        <taxon>Tetraodontidae</taxon>
        <taxon>Tetraodon</taxon>
    </lineage>
</organism>
<dbReference type="Gene3D" id="2.20.110.10">
    <property type="entry name" value="Histone H3 K4-specific methyltransferase SET7/9 N-terminal domain"/>
    <property type="match status" value="1"/>
</dbReference>
<dbReference type="PANTHER" id="PTHR46820">
    <property type="entry name" value="HISTONE-LYSINE N-METHYLTRANSFERASE SETD7"/>
    <property type="match status" value="1"/>
</dbReference>
<gene>
    <name evidence="3" type="ORF">GSTENG00036672001</name>
</gene>
<dbReference type="AlphaFoldDB" id="Q4RDH0"/>
<evidence type="ECO:0000313" key="3">
    <source>
        <dbReference type="EMBL" id="CAG13562.1"/>
    </source>
</evidence>
<reference evidence="3" key="1">
    <citation type="journal article" date="2004" name="Nature">
        <title>Genome duplication in the teleost fish Tetraodon nigroviridis reveals the early vertebrate proto-karyotype.</title>
        <authorList>
            <person name="Jaillon O."/>
            <person name="Aury J.-M."/>
            <person name="Brunet F."/>
            <person name="Petit J.-L."/>
            <person name="Stange-Thomann N."/>
            <person name="Mauceli E."/>
            <person name="Bouneau L."/>
            <person name="Fischer C."/>
            <person name="Ozouf-Costaz C."/>
            <person name="Bernot A."/>
            <person name="Nicaud S."/>
            <person name="Jaffe D."/>
            <person name="Fisher S."/>
            <person name="Lutfalla G."/>
            <person name="Dossat C."/>
            <person name="Segurens B."/>
            <person name="Dasilva C."/>
            <person name="Salanoubat M."/>
            <person name="Levy M."/>
            <person name="Boudet N."/>
            <person name="Castellano S."/>
            <person name="Anthouard V."/>
            <person name="Jubin C."/>
            <person name="Castelli V."/>
            <person name="Katinka M."/>
            <person name="Vacherie B."/>
            <person name="Biemont C."/>
            <person name="Skalli Z."/>
            <person name="Cattolico L."/>
            <person name="Poulain J."/>
            <person name="De Berardinis V."/>
            <person name="Cruaud C."/>
            <person name="Duprat S."/>
            <person name="Brottier P."/>
            <person name="Coutanceau J.-P."/>
            <person name="Gouzy J."/>
            <person name="Parra G."/>
            <person name="Lardier G."/>
            <person name="Chapple C."/>
            <person name="McKernan K.J."/>
            <person name="McEwan P."/>
            <person name="Bosak S."/>
            <person name="Kellis M."/>
            <person name="Volff J.-N."/>
            <person name="Guigo R."/>
            <person name="Zody M.C."/>
            <person name="Mesirov J."/>
            <person name="Lindblad-Toh K."/>
            <person name="Birren B."/>
            <person name="Nusbaum C."/>
            <person name="Kahn D."/>
            <person name="Robinson-Rechavi M."/>
            <person name="Laudet V."/>
            <person name="Schachter V."/>
            <person name="Quetier F."/>
            <person name="Saurin W."/>
            <person name="Scarpelli C."/>
            <person name="Wincker P."/>
            <person name="Lander E.S."/>
            <person name="Weissenbach J."/>
            <person name="Roest Crollius H."/>
        </authorList>
    </citation>
    <scope>NUCLEOTIDE SEQUENCE [LARGE SCALE GENOMIC DNA]</scope>
</reference>
<dbReference type="GO" id="GO:0070828">
    <property type="term" value="P:heterochromatin organization"/>
    <property type="evidence" value="ECO:0007669"/>
    <property type="project" value="TreeGrafter"/>
</dbReference>
<feature type="compositionally biased region" description="Acidic residues" evidence="2">
    <location>
        <begin position="1"/>
        <end position="20"/>
    </location>
</feature>
<evidence type="ECO:0000256" key="2">
    <source>
        <dbReference type="SAM" id="MobiDB-lite"/>
    </source>
</evidence>
<dbReference type="GO" id="GO:0005634">
    <property type="term" value="C:nucleus"/>
    <property type="evidence" value="ECO:0007669"/>
    <property type="project" value="TreeGrafter"/>
</dbReference>